<accession>A0A8S1BN27</accession>
<protein>
    <submittedName>
        <fullName evidence="2">Uncharacterized protein</fullName>
    </submittedName>
</protein>
<dbReference type="EMBL" id="CADEBC010000958">
    <property type="protein sequence ID" value="CAB3262447.1"/>
    <property type="molecule type" value="Genomic_DNA"/>
</dbReference>
<keyword evidence="1" id="KW-0732">Signal</keyword>
<comment type="caution">
    <text evidence="2">The sequence shown here is derived from an EMBL/GenBank/DDBJ whole genome shotgun (WGS) entry which is preliminary data.</text>
</comment>
<evidence type="ECO:0000313" key="5">
    <source>
        <dbReference type="Proteomes" id="UP000494256"/>
    </source>
</evidence>
<name>A0A8S1BN27_ARCPL</name>
<sequence>MDLISGIFYYFILILVLAPNPGLSKDYANTDVFANNRRYYIITKKELSGFAPNMDRKTKRKVNFKHIPSLWTNK</sequence>
<feature type="chain" id="PRO_5036273217" evidence="1">
    <location>
        <begin position="25"/>
        <end position="74"/>
    </location>
</feature>
<keyword evidence="4" id="KW-1185">Reference proteome</keyword>
<dbReference type="Proteomes" id="UP000494256">
    <property type="component" value="Unassembled WGS sequence"/>
</dbReference>
<dbReference type="AlphaFoldDB" id="A0A8S1BN27"/>
<evidence type="ECO:0000313" key="3">
    <source>
        <dbReference type="EMBL" id="CAB3262447.1"/>
    </source>
</evidence>
<evidence type="ECO:0000313" key="2">
    <source>
        <dbReference type="EMBL" id="CAB3261234.1"/>
    </source>
</evidence>
<reference evidence="4 5" key="1">
    <citation type="submission" date="2020-04" db="EMBL/GenBank/DDBJ databases">
        <authorList>
            <person name="Wallbank WR R."/>
            <person name="Pardo Diaz C."/>
            <person name="Kozak K."/>
            <person name="Martin S."/>
            <person name="Jiggins C."/>
            <person name="Moest M."/>
            <person name="Warren A I."/>
            <person name="Byers J.R.P. K."/>
            <person name="Montejo-Kovacevich G."/>
            <person name="Yen C E."/>
        </authorList>
    </citation>
    <scope>NUCLEOTIDE SEQUENCE [LARGE SCALE GENOMIC DNA]</scope>
</reference>
<dbReference type="EMBL" id="CADEBD010000959">
    <property type="protein sequence ID" value="CAB3261234.1"/>
    <property type="molecule type" value="Genomic_DNA"/>
</dbReference>
<proteinExistence type="predicted"/>
<evidence type="ECO:0000313" key="4">
    <source>
        <dbReference type="Proteomes" id="UP000494106"/>
    </source>
</evidence>
<dbReference type="Proteomes" id="UP000494106">
    <property type="component" value="Unassembled WGS sequence"/>
</dbReference>
<gene>
    <name evidence="2" type="ORF">APLA_LOCUS17372</name>
    <name evidence="3" type="ORF">APLA_LOCUS18419</name>
</gene>
<evidence type="ECO:0000256" key="1">
    <source>
        <dbReference type="SAM" id="SignalP"/>
    </source>
</evidence>
<organism evidence="2 5">
    <name type="scientific">Arctia plantaginis</name>
    <name type="common">Wood tiger moth</name>
    <name type="synonym">Phalaena plantaginis</name>
    <dbReference type="NCBI Taxonomy" id="874455"/>
    <lineage>
        <taxon>Eukaryota</taxon>
        <taxon>Metazoa</taxon>
        <taxon>Ecdysozoa</taxon>
        <taxon>Arthropoda</taxon>
        <taxon>Hexapoda</taxon>
        <taxon>Insecta</taxon>
        <taxon>Pterygota</taxon>
        <taxon>Neoptera</taxon>
        <taxon>Endopterygota</taxon>
        <taxon>Lepidoptera</taxon>
        <taxon>Glossata</taxon>
        <taxon>Ditrysia</taxon>
        <taxon>Noctuoidea</taxon>
        <taxon>Erebidae</taxon>
        <taxon>Arctiinae</taxon>
        <taxon>Arctia</taxon>
    </lineage>
</organism>
<feature type="signal peptide" evidence="1">
    <location>
        <begin position="1"/>
        <end position="24"/>
    </location>
</feature>